<dbReference type="Proteomes" id="UP000050794">
    <property type="component" value="Unassembled WGS sequence"/>
</dbReference>
<dbReference type="WBParaSite" id="TCNE_0001825201-mRNA-1">
    <property type="protein sequence ID" value="TCNE_0001825201-mRNA-1"/>
    <property type="gene ID" value="TCNE_0001825201"/>
</dbReference>
<reference evidence="2 3" key="2">
    <citation type="submission" date="2018-11" db="EMBL/GenBank/DDBJ databases">
        <authorList>
            <consortium name="Pathogen Informatics"/>
        </authorList>
    </citation>
    <scope>NUCLEOTIDE SEQUENCE [LARGE SCALE GENOMIC DNA]</scope>
</reference>
<dbReference type="AlphaFoldDB" id="A0A183VBX8"/>
<dbReference type="Pfam" id="PF23309">
    <property type="entry name" value="DUF7083"/>
    <property type="match status" value="1"/>
</dbReference>
<evidence type="ECO:0000313" key="4">
    <source>
        <dbReference type="WBParaSite" id="TCNE_0001825201-mRNA-1"/>
    </source>
</evidence>
<evidence type="ECO:0000259" key="1">
    <source>
        <dbReference type="Pfam" id="PF23309"/>
    </source>
</evidence>
<gene>
    <name evidence="2" type="ORF">TCNE_LOCUS18248</name>
</gene>
<organism evidence="3 4">
    <name type="scientific">Toxocara canis</name>
    <name type="common">Canine roundworm</name>
    <dbReference type="NCBI Taxonomy" id="6265"/>
    <lineage>
        <taxon>Eukaryota</taxon>
        <taxon>Metazoa</taxon>
        <taxon>Ecdysozoa</taxon>
        <taxon>Nematoda</taxon>
        <taxon>Chromadorea</taxon>
        <taxon>Rhabditida</taxon>
        <taxon>Spirurina</taxon>
        <taxon>Ascaridomorpha</taxon>
        <taxon>Ascaridoidea</taxon>
        <taxon>Toxocaridae</taxon>
        <taxon>Toxocara</taxon>
    </lineage>
</organism>
<dbReference type="InterPro" id="IPR055510">
    <property type="entry name" value="DUF7083"/>
</dbReference>
<protein>
    <submittedName>
        <fullName evidence="4">HTH_48 domain-containing protein</fullName>
    </submittedName>
</protein>
<proteinExistence type="predicted"/>
<sequence length="135" mass="15256">MERIYTTIGATAFPVLAAEFITNSISTALLEFTHDPVNGCTLDIWFNRYENVMYKDGSTLDEAARADASTAPGRSRLNPLHQLHLAERSFRDIFQRHGQCAERAVRTQHANFRPSPHLPGNSAQQWISQRLSWDG</sequence>
<evidence type="ECO:0000313" key="3">
    <source>
        <dbReference type="Proteomes" id="UP000050794"/>
    </source>
</evidence>
<name>A0A183VBX8_TOXCA</name>
<evidence type="ECO:0000313" key="2">
    <source>
        <dbReference type="EMBL" id="VDM49569.1"/>
    </source>
</evidence>
<feature type="domain" description="DUF7083" evidence="1">
    <location>
        <begin position="22"/>
        <end position="66"/>
    </location>
</feature>
<accession>A0A183VBX8</accession>
<dbReference type="EMBL" id="UYWY01025296">
    <property type="protein sequence ID" value="VDM49569.1"/>
    <property type="molecule type" value="Genomic_DNA"/>
</dbReference>
<reference evidence="4" key="1">
    <citation type="submission" date="2016-06" db="UniProtKB">
        <authorList>
            <consortium name="WormBaseParasite"/>
        </authorList>
    </citation>
    <scope>IDENTIFICATION</scope>
</reference>
<keyword evidence="3" id="KW-1185">Reference proteome</keyword>